<evidence type="ECO:0000313" key="6">
    <source>
        <dbReference type="EMBL" id="CAD7272225.1"/>
    </source>
</evidence>
<dbReference type="Pfam" id="PF20826">
    <property type="entry name" value="PHD_5"/>
    <property type="match status" value="1"/>
</dbReference>
<organism evidence="6">
    <name type="scientific">Notodromas monacha</name>
    <dbReference type="NCBI Taxonomy" id="399045"/>
    <lineage>
        <taxon>Eukaryota</taxon>
        <taxon>Metazoa</taxon>
        <taxon>Ecdysozoa</taxon>
        <taxon>Arthropoda</taxon>
        <taxon>Crustacea</taxon>
        <taxon>Oligostraca</taxon>
        <taxon>Ostracoda</taxon>
        <taxon>Podocopa</taxon>
        <taxon>Podocopida</taxon>
        <taxon>Cypridocopina</taxon>
        <taxon>Cypridoidea</taxon>
        <taxon>Cyprididae</taxon>
        <taxon>Notodromas</taxon>
    </lineage>
</organism>
<feature type="compositionally biased region" description="Low complexity" evidence="4">
    <location>
        <begin position="319"/>
        <end position="331"/>
    </location>
</feature>
<gene>
    <name evidence="6" type="ORF">NMOB1V02_LOCUS169</name>
</gene>
<sequence>MAGISCQGYCRAGLSCPGLSSRGDTCELSATLLTPDFVRRDALYKSAEEGNRSDDDLAEESSFDDRAPQVTDNHVPSADFSTTYPSTPRCKIEDEGSCSEILANENQVTHELEEINEKKIERSWPRPLKSPSLVSDDSLEPFDRWPESPDVAENLDSSDDCEIISENIIEKCSQYKSPPRKATRRKRIRIPRIKFIEFKTQAQKLESPQFDAQVRVPENLSQNLKPDGGEIFVGVMREAEESILNCGSANSDASDQLLKVVKQPVKFRCGRCDHRFENEDECRAHLLSYQEKVFLAQIEYLNTRKAALRPSSPLCSSTSASSAFSSPKSCALESPKGPVPEEELDIFAEFEAGTETLDGISSKETDEKSPDGFPDTHLIEEDHFAPAPILKEERASGKLNEVSEVLRLNKEDFVEQQILMEAMSNHVEDKEAVSENEPWDVHLSVTCVNSSTVEDVVDGSDDETSSFAFPDFLYDVVASEEVIVDLGPSDFSPSANEDVICENKDESSIHDSDEACDPSTIASPCEDKTPPMSRGFVCCFCGSDAETEPMVQCRTCFMKQHVKCEGYSDLESVPESHICTFCRNPHKLRPKVNFGAEDDLLSQIDFAPRFLEKSLSTEVAEQHRGATNDLKVSVATANMLHYDLDKRIRSIDRKIQILEGGDENVLSNWANLRVPLHNIKDPQLLQLMQLDSHEVLMNSSQGFPNGTTDSFDLKAKIGKDENGMEDDRKAFIERCKRNILAEIFEEDDVRIQLDYQARSELGKIDARLQNEPNLHPELRKSLKEFCVLMGRKLDILDRNAL</sequence>
<dbReference type="GO" id="GO:0008270">
    <property type="term" value="F:zinc ion binding"/>
    <property type="evidence" value="ECO:0007669"/>
    <property type="project" value="UniProtKB-KW"/>
</dbReference>
<dbReference type="SMART" id="SM00249">
    <property type="entry name" value="PHD"/>
    <property type="match status" value="1"/>
</dbReference>
<feature type="domain" description="Zinc finger PHD-type" evidence="5">
    <location>
        <begin position="537"/>
        <end position="583"/>
    </location>
</feature>
<protein>
    <recommendedName>
        <fullName evidence="5">Zinc finger PHD-type domain-containing protein</fullName>
    </recommendedName>
</protein>
<dbReference type="InterPro" id="IPR001965">
    <property type="entry name" value="Znf_PHD"/>
</dbReference>
<dbReference type="OrthoDB" id="161570at2759"/>
<dbReference type="Proteomes" id="UP000678499">
    <property type="component" value="Unassembled WGS sequence"/>
</dbReference>
<evidence type="ECO:0000256" key="1">
    <source>
        <dbReference type="ARBA" id="ARBA00022723"/>
    </source>
</evidence>
<dbReference type="SUPFAM" id="SSF57903">
    <property type="entry name" value="FYVE/PHD zinc finger"/>
    <property type="match status" value="1"/>
</dbReference>
<evidence type="ECO:0000256" key="4">
    <source>
        <dbReference type="SAM" id="MobiDB-lite"/>
    </source>
</evidence>
<evidence type="ECO:0000256" key="2">
    <source>
        <dbReference type="ARBA" id="ARBA00022771"/>
    </source>
</evidence>
<keyword evidence="3" id="KW-0862">Zinc</keyword>
<keyword evidence="2" id="KW-0863">Zinc-finger</keyword>
<name>A0A7R9BDX4_9CRUS</name>
<proteinExistence type="predicted"/>
<evidence type="ECO:0000259" key="5">
    <source>
        <dbReference type="SMART" id="SM00249"/>
    </source>
</evidence>
<evidence type="ECO:0000313" key="7">
    <source>
        <dbReference type="Proteomes" id="UP000678499"/>
    </source>
</evidence>
<reference evidence="6" key="1">
    <citation type="submission" date="2020-11" db="EMBL/GenBank/DDBJ databases">
        <authorList>
            <person name="Tran Van P."/>
        </authorList>
    </citation>
    <scope>NUCLEOTIDE SEQUENCE</scope>
</reference>
<accession>A0A7R9BDX4</accession>
<feature type="region of interest" description="Disordered" evidence="4">
    <location>
        <begin position="319"/>
        <end position="338"/>
    </location>
</feature>
<feature type="region of interest" description="Disordered" evidence="4">
    <location>
        <begin position="48"/>
        <end position="88"/>
    </location>
</feature>
<dbReference type="AlphaFoldDB" id="A0A7R9BDX4"/>
<dbReference type="InterPro" id="IPR013083">
    <property type="entry name" value="Znf_RING/FYVE/PHD"/>
</dbReference>
<keyword evidence="7" id="KW-1185">Reference proteome</keyword>
<dbReference type="EMBL" id="OA882048">
    <property type="protein sequence ID" value="CAD7272225.1"/>
    <property type="molecule type" value="Genomic_DNA"/>
</dbReference>
<dbReference type="Gene3D" id="3.30.40.10">
    <property type="entry name" value="Zinc/RING finger domain, C3HC4 (zinc finger)"/>
    <property type="match status" value="1"/>
</dbReference>
<keyword evidence="1" id="KW-0479">Metal-binding</keyword>
<feature type="compositionally biased region" description="Polar residues" evidence="4">
    <location>
        <begin position="70"/>
        <end position="86"/>
    </location>
</feature>
<dbReference type="EMBL" id="CAJPEX010000011">
    <property type="protein sequence ID" value="CAG0912377.1"/>
    <property type="molecule type" value="Genomic_DNA"/>
</dbReference>
<evidence type="ECO:0000256" key="3">
    <source>
        <dbReference type="ARBA" id="ARBA00022833"/>
    </source>
</evidence>
<dbReference type="InterPro" id="IPR011011">
    <property type="entry name" value="Znf_FYVE_PHD"/>
</dbReference>